<dbReference type="InterPro" id="IPR049142">
    <property type="entry name" value="MS_channel_1st"/>
</dbReference>
<dbReference type="InterPro" id="IPR023408">
    <property type="entry name" value="MscS_beta-dom_sf"/>
</dbReference>
<evidence type="ECO:0000256" key="8">
    <source>
        <dbReference type="SAM" id="Phobius"/>
    </source>
</evidence>
<dbReference type="Gene3D" id="1.10.287.1260">
    <property type="match status" value="1"/>
</dbReference>
<evidence type="ECO:0000256" key="4">
    <source>
        <dbReference type="ARBA" id="ARBA00022692"/>
    </source>
</evidence>
<dbReference type="InterPro" id="IPR049278">
    <property type="entry name" value="MS_channel_C"/>
</dbReference>
<evidence type="ECO:0000256" key="7">
    <source>
        <dbReference type="SAM" id="Coils"/>
    </source>
</evidence>
<dbReference type="SUPFAM" id="SSF50182">
    <property type="entry name" value="Sm-like ribonucleoproteins"/>
    <property type="match status" value="1"/>
</dbReference>
<dbReference type="GO" id="GO:0055085">
    <property type="term" value="P:transmembrane transport"/>
    <property type="evidence" value="ECO:0007669"/>
    <property type="project" value="InterPro"/>
</dbReference>
<evidence type="ECO:0000259" key="9">
    <source>
        <dbReference type="Pfam" id="PF00924"/>
    </source>
</evidence>
<organism evidence="12 13">
    <name type="scientific">Candidatus Dojkabacteria bacterium</name>
    <dbReference type="NCBI Taxonomy" id="2099670"/>
    <lineage>
        <taxon>Bacteria</taxon>
        <taxon>Candidatus Dojkabacteria</taxon>
    </lineage>
</organism>
<keyword evidence="3" id="KW-1003">Cell membrane</keyword>
<dbReference type="AlphaFoldDB" id="A0A955L9Q4"/>
<dbReference type="Pfam" id="PF00924">
    <property type="entry name" value="MS_channel_2nd"/>
    <property type="match status" value="1"/>
</dbReference>
<dbReference type="Gene3D" id="3.30.70.100">
    <property type="match status" value="1"/>
</dbReference>
<reference evidence="12" key="2">
    <citation type="journal article" date="2021" name="Microbiome">
        <title>Successional dynamics and alternative stable states in a saline activated sludge microbial community over 9 years.</title>
        <authorList>
            <person name="Wang Y."/>
            <person name="Ye J."/>
            <person name="Ju F."/>
            <person name="Liu L."/>
            <person name="Boyd J.A."/>
            <person name="Deng Y."/>
            <person name="Parks D.H."/>
            <person name="Jiang X."/>
            <person name="Yin X."/>
            <person name="Woodcroft B.J."/>
            <person name="Tyson G.W."/>
            <person name="Hugenholtz P."/>
            <person name="Polz M.F."/>
            <person name="Zhang T."/>
        </authorList>
    </citation>
    <scope>NUCLEOTIDE SEQUENCE</scope>
    <source>
        <strain evidence="12">HKST-UBA11</strain>
    </source>
</reference>
<keyword evidence="7" id="KW-0175">Coiled coil</keyword>
<proteinExistence type="inferred from homology"/>
<comment type="subcellular location">
    <subcellularLocation>
        <location evidence="1">Cell membrane</location>
        <topology evidence="1">Multi-pass membrane protein</topology>
    </subcellularLocation>
</comment>
<evidence type="ECO:0000313" key="12">
    <source>
        <dbReference type="EMBL" id="MCA9386118.1"/>
    </source>
</evidence>
<gene>
    <name evidence="12" type="ORF">KC717_05715</name>
</gene>
<comment type="similarity">
    <text evidence="2">Belongs to the MscS (TC 1.A.23) family.</text>
</comment>
<dbReference type="Pfam" id="PF21088">
    <property type="entry name" value="MS_channel_1st"/>
    <property type="match status" value="1"/>
</dbReference>
<feature type="domain" description="Mechanosensitive ion channel transmembrane helices 2/3" evidence="11">
    <location>
        <begin position="143"/>
        <end position="184"/>
    </location>
</feature>
<evidence type="ECO:0000313" key="13">
    <source>
        <dbReference type="Proteomes" id="UP000754563"/>
    </source>
</evidence>
<feature type="domain" description="Mechanosensitive ion channel MscS" evidence="9">
    <location>
        <begin position="185"/>
        <end position="253"/>
    </location>
</feature>
<dbReference type="Gene3D" id="2.30.30.60">
    <property type="match status" value="1"/>
</dbReference>
<dbReference type="SUPFAM" id="SSF82861">
    <property type="entry name" value="Mechanosensitive channel protein MscS (YggB), transmembrane region"/>
    <property type="match status" value="1"/>
</dbReference>
<keyword evidence="5 8" id="KW-1133">Transmembrane helix</keyword>
<dbReference type="InterPro" id="IPR011014">
    <property type="entry name" value="MscS_channel_TM-2"/>
</dbReference>
<dbReference type="PANTHER" id="PTHR30566:SF25">
    <property type="entry name" value="INNER MEMBRANE PROTEIN"/>
    <property type="match status" value="1"/>
</dbReference>
<dbReference type="EMBL" id="JAGQLH010000081">
    <property type="protein sequence ID" value="MCA9386118.1"/>
    <property type="molecule type" value="Genomic_DNA"/>
</dbReference>
<comment type="caution">
    <text evidence="12">The sequence shown here is derived from an EMBL/GenBank/DDBJ whole genome shotgun (WGS) entry which is preliminary data.</text>
</comment>
<feature type="transmembrane region" description="Helical" evidence="8">
    <location>
        <begin position="140"/>
        <end position="159"/>
    </location>
</feature>
<dbReference type="SUPFAM" id="SSF82689">
    <property type="entry name" value="Mechanosensitive channel protein MscS (YggB), C-terminal domain"/>
    <property type="match status" value="1"/>
</dbReference>
<evidence type="ECO:0000256" key="3">
    <source>
        <dbReference type="ARBA" id="ARBA00022475"/>
    </source>
</evidence>
<evidence type="ECO:0000256" key="1">
    <source>
        <dbReference type="ARBA" id="ARBA00004651"/>
    </source>
</evidence>
<name>A0A955L9Q4_9BACT</name>
<feature type="coiled-coil region" evidence="7">
    <location>
        <begin position="268"/>
        <end position="295"/>
    </location>
</feature>
<keyword evidence="4 8" id="KW-0812">Transmembrane</keyword>
<dbReference type="Proteomes" id="UP000754563">
    <property type="component" value="Unassembled WGS sequence"/>
</dbReference>
<dbReference type="InterPro" id="IPR006685">
    <property type="entry name" value="MscS_channel_2nd"/>
</dbReference>
<reference evidence="12" key="1">
    <citation type="submission" date="2020-04" db="EMBL/GenBank/DDBJ databases">
        <authorList>
            <person name="Zhang T."/>
        </authorList>
    </citation>
    <scope>NUCLEOTIDE SEQUENCE</scope>
    <source>
        <strain evidence="12">HKST-UBA11</strain>
    </source>
</reference>
<evidence type="ECO:0000256" key="6">
    <source>
        <dbReference type="ARBA" id="ARBA00023136"/>
    </source>
</evidence>
<feature type="transmembrane region" description="Helical" evidence="8">
    <location>
        <begin position="165"/>
        <end position="187"/>
    </location>
</feature>
<evidence type="ECO:0000256" key="5">
    <source>
        <dbReference type="ARBA" id="ARBA00022989"/>
    </source>
</evidence>
<feature type="transmembrane region" description="Helical" evidence="8">
    <location>
        <begin position="101"/>
        <end position="119"/>
    </location>
</feature>
<protein>
    <submittedName>
        <fullName evidence="12">Mechanosensitive ion channel family protein</fullName>
    </submittedName>
</protein>
<feature type="transmembrane region" description="Helical" evidence="8">
    <location>
        <begin position="25"/>
        <end position="43"/>
    </location>
</feature>
<keyword evidence="6 8" id="KW-0472">Membrane</keyword>
<evidence type="ECO:0000259" key="10">
    <source>
        <dbReference type="Pfam" id="PF21082"/>
    </source>
</evidence>
<dbReference type="PANTHER" id="PTHR30566">
    <property type="entry name" value="YNAI-RELATED MECHANOSENSITIVE ION CHANNEL"/>
    <property type="match status" value="1"/>
</dbReference>
<evidence type="ECO:0000259" key="11">
    <source>
        <dbReference type="Pfam" id="PF21088"/>
    </source>
</evidence>
<sequence>MNIIIRNIQYIAYQTTKLPDYTQSILLFVCILIAFQLTKQYIIKYIREHTKKTKFSWDNMITEILDHIKTSLLLVIALYFSTKNLTFSTELENVLHFTYQAALIVQVLLLVQAAIRIFFRNKMQQVTESNNKDLITLYDFSSKILASVIWIIGGVFFLSNIGYNVASLVTSLGIGGLAVALAVQNILKDILSGFLILLNKPFQIGDFIKFEDPKQAGTVEKIGLHSTIIRTVNSEELIVANSDILNSRIFNLRSRQKRRTTFDIFLSLDTSAKQIEQLVTDIQNLLEENEAIDGDKSRVKFDTYNQFAAVINVVIRMKGNKLETFLDTKEEINLAIKKLVDKRKINFAEHHAVTSS</sequence>
<accession>A0A955L9Q4</accession>
<dbReference type="InterPro" id="IPR010920">
    <property type="entry name" value="LSM_dom_sf"/>
</dbReference>
<dbReference type="GO" id="GO:0005886">
    <property type="term" value="C:plasma membrane"/>
    <property type="evidence" value="ECO:0007669"/>
    <property type="project" value="UniProtKB-SubCell"/>
</dbReference>
<feature type="domain" description="Mechanosensitive ion channel MscS C-terminal" evidence="10">
    <location>
        <begin position="262"/>
        <end position="347"/>
    </location>
</feature>
<evidence type="ECO:0000256" key="2">
    <source>
        <dbReference type="ARBA" id="ARBA00008017"/>
    </source>
</evidence>
<dbReference type="Pfam" id="PF21082">
    <property type="entry name" value="MS_channel_3rd"/>
    <property type="match status" value="1"/>
</dbReference>
<dbReference type="InterPro" id="IPR011066">
    <property type="entry name" value="MscS_channel_C_sf"/>
</dbReference>